<evidence type="ECO:0000313" key="7">
    <source>
        <dbReference type="EMBL" id="KNC71747.1"/>
    </source>
</evidence>
<gene>
    <name evidence="7" type="ORF">SARC_15711</name>
</gene>
<evidence type="ECO:0000256" key="3">
    <source>
        <dbReference type="ARBA" id="ARBA00022989"/>
    </source>
</evidence>
<evidence type="ECO:0000256" key="5">
    <source>
        <dbReference type="SAM" id="Phobius"/>
    </source>
</evidence>
<keyword evidence="3 5" id="KW-1133">Transmembrane helix</keyword>
<evidence type="ECO:0000256" key="2">
    <source>
        <dbReference type="ARBA" id="ARBA00022692"/>
    </source>
</evidence>
<dbReference type="EMBL" id="KQ248197">
    <property type="protein sequence ID" value="KNC71747.1"/>
    <property type="molecule type" value="Genomic_DNA"/>
</dbReference>
<comment type="subcellular location">
    <subcellularLocation>
        <location evidence="1">Membrane</location>
        <topology evidence="1">Multi-pass membrane protein</topology>
    </subcellularLocation>
</comment>
<protein>
    <recommendedName>
        <fullName evidence="6">Ferric oxidoreductase domain-containing protein</fullName>
    </recommendedName>
</protein>
<keyword evidence="8" id="KW-1185">Reference proteome</keyword>
<feature type="transmembrane region" description="Helical" evidence="5">
    <location>
        <begin position="32"/>
        <end position="51"/>
    </location>
</feature>
<proteinExistence type="predicted"/>
<evidence type="ECO:0000259" key="6">
    <source>
        <dbReference type="Pfam" id="PF01794"/>
    </source>
</evidence>
<evidence type="ECO:0000256" key="4">
    <source>
        <dbReference type="ARBA" id="ARBA00023136"/>
    </source>
</evidence>
<dbReference type="GO" id="GO:0016020">
    <property type="term" value="C:membrane"/>
    <property type="evidence" value="ECO:0007669"/>
    <property type="project" value="UniProtKB-SubCell"/>
</dbReference>
<evidence type="ECO:0000256" key="1">
    <source>
        <dbReference type="ARBA" id="ARBA00004141"/>
    </source>
</evidence>
<evidence type="ECO:0000313" key="8">
    <source>
        <dbReference type="Proteomes" id="UP000054560"/>
    </source>
</evidence>
<keyword evidence="4 5" id="KW-0472">Membrane</keyword>
<dbReference type="AlphaFoldDB" id="A0A0L0F4W4"/>
<dbReference type="InterPro" id="IPR013130">
    <property type="entry name" value="Fe3_Rdtase_TM_dom"/>
</dbReference>
<dbReference type="RefSeq" id="XP_014145649.1">
    <property type="nucleotide sequence ID" value="XM_014290174.1"/>
</dbReference>
<sequence length="153" mass="17039">RIYLASRHQWALRRIQAPFPLPTLIEQLLPDINTIELLSVVALCVAMMYLGSHHRYGTATAMIVGLFTATVPRFSPVTVLLGVTLQDCVKYHRWFGTLMVFVMLLHGALTGLITKCTEQNPRSCFLGGRSNKSGAAIVLIYALLWIGTLEIVR</sequence>
<feature type="transmembrane region" description="Helical" evidence="5">
    <location>
        <begin position="63"/>
        <end position="85"/>
    </location>
</feature>
<keyword evidence="2 5" id="KW-0812">Transmembrane</keyword>
<feature type="domain" description="Ferric oxidoreductase" evidence="6">
    <location>
        <begin position="61"/>
        <end position="153"/>
    </location>
</feature>
<reference evidence="7 8" key="1">
    <citation type="submission" date="2011-02" db="EMBL/GenBank/DDBJ databases">
        <title>The Genome Sequence of Sphaeroforma arctica JP610.</title>
        <authorList>
            <consortium name="The Broad Institute Genome Sequencing Platform"/>
            <person name="Russ C."/>
            <person name="Cuomo C."/>
            <person name="Young S.K."/>
            <person name="Zeng Q."/>
            <person name="Gargeya S."/>
            <person name="Alvarado L."/>
            <person name="Berlin A."/>
            <person name="Chapman S.B."/>
            <person name="Chen Z."/>
            <person name="Freedman E."/>
            <person name="Gellesch M."/>
            <person name="Goldberg J."/>
            <person name="Griggs A."/>
            <person name="Gujja S."/>
            <person name="Heilman E."/>
            <person name="Heiman D."/>
            <person name="Howarth C."/>
            <person name="Mehta T."/>
            <person name="Neiman D."/>
            <person name="Pearson M."/>
            <person name="Roberts A."/>
            <person name="Saif S."/>
            <person name="Shea T."/>
            <person name="Shenoy N."/>
            <person name="Sisk P."/>
            <person name="Stolte C."/>
            <person name="Sykes S."/>
            <person name="White J."/>
            <person name="Yandava C."/>
            <person name="Burger G."/>
            <person name="Gray M.W."/>
            <person name="Holland P.W.H."/>
            <person name="King N."/>
            <person name="Lang F.B.F."/>
            <person name="Roger A.J."/>
            <person name="Ruiz-Trillo I."/>
            <person name="Haas B."/>
            <person name="Nusbaum C."/>
            <person name="Birren B."/>
        </authorList>
    </citation>
    <scope>NUCLEOTIDE SEQUENCE [LARGE SCALE GENOMIC DNA]</scope>
    <source>
        <strain evidence="7 8">JP610</strain>
    </source>
</reference>
<dbReference type="GeneID" id="25916215"/>
<name>A0A0L0F4W4_9EUKA</name>
<accession>A0A0L0F4W4</accession>
<feature type="transmembrane region" description="Helical" evidence="5">
    <location>
        <begin position="91"/>
        <end position="113"/>
    </location>
</feature>
<feature type="non-terminal residue" evidence="7">
    <location>
        <position position="1"/>
    </location>
</feature>
<organism evidence="7 8">
    <name type="scientific">Sphaeroforma arctica JP610</name>
    <dbReference type="NCBI Taxonomy" id="667725"/>
    <lineage>
        <taxon>Eukaryota</taxon>
        <taxon>Ichthyosporea</taxon>
        <taxon>Ichthyophonida</taxon>
        <taxon>Sphaeroforma</taxon>
    </lineage>
</organism>
<dbReference type="Proteomes" id="UP000054560">
    <property type="component" value="Unassembled WGS sequence"/>
</dbReference>
<dbReference type="Pfam" id="PF01794">
    <property type="entry name" value="Ferric_reduct"/>
    <property type="match status" value="1"/>
</dbReference>
<feature type="transmembrane region" description="Helical" evidence="5">
    <location>
        <begin position="134"/>
        <end position="152"/>
    </location>
</feature>